<sequence>MYRLIVVLSIFIVLNYLLLRFDVIMLVKNKKNYMVRNQYYLSLKRINHEKIEYRYNLFNLVDYFCRVFKEHRGE</sequence>
<reference evidence="3" key="1">
    <citation type="submission" date="2017-05" db="EMBL/GenBank/DDBJ databases">
        <title>The Genome Sequence of EEnterococcus faecalis 9F2_4866.</title>
        <authorList>
            <consortium name="The Broad Institute Genomics Platform"/>
            <consortium name="The Broad Institute Genomic Center for Infectious Diseases"/>
            <person name="Earl A."/>
            <person name="Manson A."/>
            <person name="Schwartman J."/>
            <person name="Gilmore M."/>
            <person name="Abouelleil A."/>
            <person name="Cao P."/>
            <person name="Chapman S."/>
            <person name="Cusick C."/>
            <person name="Shea T."/>
            <person name="Young S."/>
            <person name="Neafsey D."/>
            <person name="Nusbaum C."/>
            <person name="Birren B."/>
        </authorList>
    </citation>
    <scope>NUCLEOTIDE SEQUENCE [LARGE SCALE GENOMIC DNA]</scope>
    <source>
        <strain evidence="3">12C11_DIV0727</strain>
    </source>
</reference>
<organism evidence="2 3">
    <name type="scientific">Candidatus Enterococcus lemimoniae</name>
    <dbReference type="NCBI Taxonomy" id="1834167"/>
    <lineage>
        <taxon>Bacteria</taxon>
        <taxon>Bacillati</taxon>
        <taxon>Bacillota</taxon>
        <taxon>Bacilli</taxon>
        <taxon>Lactobacillales</taxon>
        <taxon>Enterococcaceae</taxon>
        <taxon>Enterococcus</taxon>
    </lineage>
</organism>
<evidence type="ECO:0000313" key="3">
    <source>
        <dbReference type="Proteomes" id="UP000195080"/>
    </source>
</evidence>
<dbReference type="Proteomes" id="UP000195080">
    <property type="component" value="Chromosome"/>
</dbReference>
<feature type="transmembrane region" description="Helical" evidence="1">
    <location>
        <begin position="6"/>
        <end position="27"/>
    </location>
</feature>
<keyword evidence="3" id="KW-1185">Reference proteome</keyword>
<protein>
    <submittedName>
        <fullName evidence="2">Uncharacterized protein</fullName>
    </submittedName>
</protein>
<reference evidence="2 3" key="2">
    <citation type="submission" date="2024-03" db="EMBL/GenBank/DDBJ databases">
        <title>The Genome Sequence of Enterococcus sp. DIV0727d.</title>
        <authorList>
            <consortium name="The Broad Institute Genomics Platform"/>
            <consortium name="The Broad Institute Microbial Omics Core"/>
            <consortium name="The Broad Institute Genomic Center for Infectious Diseases"/>
            <person name="Earl A."/>
            <person name="Manson A."/>
            <person name="Gilmore M."/>
            <person name="Schwartman J."/>
            <person name="Shea T."/>
            <person name="Abouelleil A."/>
            <person name="Cao P."/>
            <person name="Chapman S."/>
            <person name="Cusick C."/>
            <person name="Young S."/>
            <person name="Neafsey D."/>
            <person name="Nusbaum C."/>
            <person name="Birren B."/>
        </authorList>
    </citation>
    <scope>NUCLEOTIDE SEQUENCE [LARGE SCALE GENOMIC DNA]</scope>
    <source>
        <strain evidence="2 3">12C11_DIV0727</strain>
    </source>
</reference>
<evidence type="ECO:0000313" key="2">
    <source>
        <dbReference type="EMBL" id="WYJ88087.1"/>
    </source>
</evidence>
<dbReference type="EMBL" id="CP147248">
    <property type="protein sequence ID" value="WYJ88087.1"/>
    <property type="molecule type" value="Genomic_DNA"/>
</dbReference>
<gene>
    <name evidence="2" type="ORF">A5866_003215</name>
</gene>
<name>A0ABZ2T9M2_9ENTE</name>
<keyword evidence="1" id="KW-0812">Transmembrane</keyword>
<evidence type="ECO:0000256" key="1">
    <source>
        <dbReference type="SAM" id="Phobius"/>
    </source>
</evidence>
<accession>A0ABZ2T9M2</accession>
<keyword evidence="1" id="KW-1133">Transmembrane helix</keyword>
<proteinExistence type="predicted"/>
<keyword evidence="1" id="KW-0472">Membrane</keyword>